<dbReference type="Proteomes" id="UP001175227">
    <property type="component" value="Unassembled WGS sequence"/>
</dbReference>
<comment type="caution">
    <text evidence="2">The sequence shown here is derived from an EMBL/GenBank/DDBJ whole genome shotgun (WGS) entry which is preliminary data.</text>
</comment>
<dbReference type="AlphaFoldDB" id="A0AA39NCX3"/>
<proteinExistence type="predicted"/>
<organism evidence="2 3">
    <name type="scientific">Armillaria novae-zelandiae</name>
    <dbReference type="NCBI Taxonomy" id="153914"/>
    <lineage>
        <taxon>Eukaryota</taxon>
        <taxon>Fungi</taxon>
        <taxon>Dikarya</taxon>
        <taxon>Basidiomycota</taxon>
        <taxon>Agaricomycotina</taxon>
        <taxon>Agaricomycetes</taxon>
        <taxon>Agaricomycetidae</taxon>
        <taxon>Agaricales</taxon>
        <taxon>Marasmiineae</taxon>
        <taxon>Physalacriaceae</taxon>
        <taxon>Armillaria</taxon>
    </lineage>
</organism>
<gene>
    <name evidence="2" type="ORF">IW261DRAFT_1554182</name>
</gene>
<accession>A0AA39NCX3</accession>
<evidence type="ECO:0000313" key="2">
    <source>
        <dbReference type="EMBL" id="KAK0463322.1"/>
    </source>
</evidence>
<dbReference type="EMBL" id="JAUEPR010000116">
    <property type="protein sequence ID" value="KAK0463322.1"/>
    <property type="molecule type" value="Genomic_DNA"/>
</dbReference>
<evidence type="ECO:0000313" key="3">
    <source>
        <dbReference type="Proteomes" id="UP001175227"/>
    </source>
</evidence>
<name>A0AA39NCX3_9AGAR</name>
<keyword evidence="3" id="KW-1185">Reference proteome</keyword>
<dbReference type="Pfam" id="PF24764">
    <property type="entry name" value="rva_4"/>
    <property type="match status" value="1"/>
</dbReference>
<dbReference type="InterPro" id="IPR058913">
    <property type="entry name" value="Integrase_dom_put"/>
</dbReference>
<sequence length="185" mass="21610">MEEIKGLNRGSYIWGNRSIRNIRIECLCRLEQYESLDPKNDAHIWLLHHLFLDAINVDALAWAESWNHHPLTIPHQMTHSPTDLFVFGMMEKGVRGLDDIMGNNEEEEELPSEQDLDSFDIDWNDYDNDIIHSHHDANNICDSDDAYNPFDTHRPEQFSHVEVESVECPLTHIQVEHLDTTLEHT</sequence>
<reference evidence="2" key="1">
    <citation type="submission" date="2023-06" db="EMBL/GenBank/DDBJ databases">
        <authorList>
            <consortium name="Lawrence Berkeley National Laboratory"/>
            <person name="Ahrendt S."/>
            <person name="Sahu N."/>
            <person name="Indic B."/>
            <person name="Wong-Bajracharya J."/>
            <person name="Merenyi Z."/>
            <person name="Ke H.-M."/>
            <person name="Monk M."/>
            <person name="Kocsube S."/>
            <person name="Drula E."/>
            <person name="Lipzen A."/>
            <person name="Balint B."/>
            <person name="Henrissat B."/>
            <person name="Andreopoulos B."/>
            <person name="Martin F.M."/>
            <person name="Harder C.B."/>
            <person name="Rigling D."/>
            <person name="Ford K.L."/>
            <person name="Foster G.D."/>
            <person name="Pangilinan J."/>
            <person name="Papanicolaou A."/>
            <person name="Barry K."/>
            <person name="LaButti K."/>
            <person name="Viragh M."/>
            <person name="Koriabine M."/>
            <person name="Yan M."/>
            <person name="Riley R."/>
            <person name="Champramary S."/>
            <person name="Plett K.L."/>
            <person name="Tsai I.J."/>
            <person name="Slot J."/>
            <person name="Sipos G."/>
            <person name="Plett J."/>
            <person name="Nagy L.G."/>
            <person name="Grigoriev I.V."/>
        </authorList>
    </citation>
    <scope>NUCLEOTIDE SEQUENCE</scope>
    <source>
        <strain evidence="2">ICMP 16352</strain>
    </source>
</reference>
<evidence type="ECO:0000259" key="1">
    <source>
        <dbReference type="Pfam" id="PF24764"/>
    </source>
</evidence>
<protein>
    <recommendedName>
        <fullName evidence="1">Integrase core domain-containing protein</fullName>
    </recommendedName>
</protein>
<feature type="domain" description="Integrase core" evidence="1">
    <location>
        <begin position="4"/>
        <end position="92"/>
    </location>
</feature>